<reference evidence="2 3" key="1">
    <citation type="journal article" date="2024" name="Nat. Commun.">
        <title>Phylogenomics reveals the evolutionary origins of lichenization in chlorophyte algae.</title>
        <authorList>
            <person name="Puginier C."/>
            <person name="Libourel C."/>
            <person name="Otte J."/>
            <person name="Skaloud P."/>
            <person name="Haon M."/>
            <person name="Grisel S."/>
            <person name="Petersen M."/>
            <person name="Berrin J.G."/>
            <person name="Delaux P.M."/>
            <person name="Dal Grande F."/>
            <person name="Keller J."/>
        </authorList>
    </citation>
    <scope>NUCLEOTIDE SEQUENCE [LARGE SCALE GENOMIC DNA]</scope>
    <source>
        <strain evidence="2 3">SAG 245.80</strain>
    </source>
</reference>
<proteinExistence type="inferred from homology"/>
<evidence type="ECO:0000313" key="2">
    <source>
        <dbReference type="EMBL" id="KAK9821776.1"/>
    </source>
</evidence>
<dbReference type="PANTHER" id="PTHR48100:SF1">
    <property type="entry name" value="HISTIDINE PHOSPHATASE FAMILY PROTEIN-RELATED"/>
    <property type="match status" value="1"/>
</dbReference>
<organism evidence="2 3">
    <name type="scientific">Elliptochloris bilobata</name>
    <dbReference type="NCBI Taxonomy" id="381761"/>
    <lineage>
        <taxon>Eukaryota</taxon>
        <taxon>Viridiplantae</taxon>
        <taxon>Chlorophyta</taxon>
        <taxon>core chlorophytes</taxon>
        <taxon>Trebouxiophyceae</taxon>
        <taxon>Trebouxiophyceae incertae sedis</taxon>
        <taxon>Elliptochloris clade</taxon>
        <taxon>Elliptochloris</taxon>
    </lineage>
</organism>
<accession>A0AAW1QK08</accession>
<dbReference type="PANTHER" id="PTHR48100">
    <property type="entry name" value="BROAD-SPECIFICITY PHOSPHATASE YOR283W-RELATED"/>
    <property type="match status" value="1"/>
</dbReference>
<sequence length="332" mass="37163">MALDREHEAINKFKEYVLSLNEQFARWVVSQWDTKPDRFWCTGMVDYLRHAVIIKRDHCEAVAALERNGEDEFADRRHEAQLTVLPMHHSKIIHFVRHGEGFHNIGIVNEDAHLTAAGWKQAHALRKHIGTIRPSLNVEVVIVSPLMRALETAAGVFGGGAFEGSGRPLMLAQTELEDERAAHGSVACPDALPFIAFEGCRERLGAAACDRRRDIRHAIEAFPGVDFSHIEPGVDLIYQKHRVETEPAVMERGLRFLQWLMARPESRIAVVTHCGFLFLTLSAFGHDCAQPVQDGLHRAFDNCEMRSVVITDAAGGGKIDTTWWPGGRAGLR</sequence>
<dbReference type="GO" id="GO:0016791">
    <property type="term" value="F:phosphatase activity"/>
    <property type="evidence" value="ECO:0007669"/>
    <property type="project" value="TreeGrafter"/>
</dbReference>
<dbReference type="SMART" id="SM00855">
    <property type="entry name" value="PGAM"/>
    <property type="match status" value="1"/>
</dbReference>
<dbReference type="EMBL" id="JALJOU010000097">
    <property type="protein sequence ID" value="KAK9821776.1"/>
    <property type="molecule type" value="Genomic_DNA"/>
</dbReference>
<dbReference type="Proteomes" id="UP001445335">
    <property type="component" value="Unassembled WGS sequence"/>
</dbReference>
<dbReference type="GO" id="GO:0005737">
    <property type="term" value="C:cytoplasm"/>
    <property type="evidence" value="ECO:0007669"/>
    <property type="project" value="TreeGrafter"/>
</dbReference>
<dbReference type="Gene3D" id="3.40.50.1240">
    <property type="entry name" value="Phosphoglycerate mutase-like"/>
    <property type="match status" value="1"/>
</dbReference>
<dbReference type="AlphaFoldDB" id="A0AAW1QK08"/>
<name>A0AAW1QK08_9CHLO</name>
<dbReference type="InterPro" id="IPR013078">
    <property type="entry name" value="His_Pase_superF_clade-1"/>
</dbReference>
<comment type="caution">
    <text evidence="2">The sequence shown here is derived from an EMBL/GenBank/DDBJ whole genome shotgun (WGS) entry which is preliminary data.</text>
</comment>
<dbReference type="SUPFAM" id="SSF53254">
    <property type="entry name" value="Phosphoglycerate mutase-like"/>
    <property type="match status" value="1"/>
</dbReference>
<keyword evidence="3" id="KW-1185">Reference proteome</keyword>
<comment type="similarity">
    <text evidence="1">Belongs to the phosphoglycerate mutase family.</text>
</comment>
<evidence type="ECO:0008006" key="4">
    <source>
        <dbReference type="Google" id="ProtNLM"/>
    </source>
</evidence>
<dbReference type="InterPro" id="IPR029033">
    <property type="entry name" value="His_PPase_superfam"/>
</dbReference>
<evidence type="ECO:0000256" key="1">
    <source>
        <dbReference type="ARBA" id="ARBA00038362"/>
    </source>
</evidence>
<dbReference type="CDD" id="cd07067">
    <property type="entry name" value="HP_PGM_like"/>
    <property type="match status" value="1"/>
</dbReference>
<gene>
    <name evidence="2" type="ORF">WJX81_008515</name>
</gene>
<dbReference type="Pfam" id="PF00300">
    <property type="entry name" value="His_Phos_1"/>
    <property type="match status" value="1"/>
</dbReference>
<protein>
    <recommendedName>
        <fullName evidence="4">Phosphoglycerate mutase</fullName>
    </recommendedName>
</protein>
<dbReference type="InterPro" id="IPR050275">
    <property type="entry name" value="PGM_Phosphatase"/>
</dbReference>
<evidence type="ECO:0000313" key="3">
    <source>
        <dbReference type="Proteomes" id="UP001445335"/>
    </source>
</evidence>